<feature type="non-terminal residue" evidence="1">
    <location>
        <position position="1"/>
    </location>
</feature>
<gene>
    <name evidence="1" type="ORF">S12H4_08842</name>
</gene>
<name>X1QGY4_9ZZZZ</name>
<proteinExistence type="predicted"/>
<organism evidence="1">
    <name type="scientific">marine sediment metagenome</name>
    <dbReference type="NCBI Taxonomy" id="412755"/>
    <lineage>
        <taxon>unclassified sequences</taxon>
        <taxon>metagenomes</taxon>
        <taxon>ecological metagenomes</taxon>
    </lineage>
</organism>
<evidence type="ECO:0000313" key="1">
    <source>
        <dbReference type="EMBL" id="GAI67453.1"/>
    </source>
</evidence>
<reference evidence="1" key="1">
    <citation type="journal article" date="2014" name="Front. Microbiol.">
        <title>High frequency of phylogenetically diverse reductive dehalogenase-homologous genes in deep subseafloor sedimentary metagenomes.</title>
        <authorList>
            <person name="Kawai M."/>
            <person name="Futagami T."/>
            <person name="Toyoda A."/>
            <person name="Takaki Y."/>
            <person name="Nishi S."/>
            <person name="Hori S."/>
            <person name="Arai W."/>
            <person name="Tsubouchi T."/>
            <person name="Morono Y."/>
            <person name="Uchiyama I."/>
            <person name="Ito T."/>
            <person name="Fujiyama A."/>
            <person name="Inagaki F."/>
            <person name="Takami H."/>
        </authorList>
    </citation>
    <scope>NUCLEOTIDE SEQUENCE</scope>
    <source>
        <strain evidence="1">Expedition CK06-06</strain>
    </source>
</reference>
<sequence>KVHFIGDCKVVNGLCHTHGYSVSKTVRCSKSPLTDEEWAAAWKLVQEAFPEGQSNPWVNGWWPETLEEAEKVAGMYKRKMGEAVSSFRARQRAAMENYERAAGKAAYNYRRYVVGEYEKGRKMREAVGIA</sequence>
<dbReference type="EMBL" id="BARW01003477">
    <property type="protein sequence ID" value="GAI67453.1"/>
    <property type="molecule type" value="Genomic_DNA"/>
</dbReference>
<accession>X1QGY4</accession>
<protein>
    <submittedName>
        <fullName evidence="1">Uncharacterized protein</fullName>
    </submittedName>
</protein>
<dbReference type="AlphaFoldDB" id="X1QGY4"/>
<comment type="caution">
    <text evidence="1">The sequence shown here is derived from an EMBL/GenBank/DDBJ whole genome shotgun (WGS) entry which is preliminary data.</text>
</comment>